<evidence type="ECO:0000256" key="6">
    <source>
        <dbReference type="ARBA" id="ARBA00022921"/>
    </source>
</evidence>
<evidence type="ECO:0000256" key="2">
    <source>
        <dbReference type="ARBA" id="ARBA00010529"/>
    </source>
</evidence>
<evidence type="ECO:0000256" key="5">
    <source>
        <dbReference type="ARBA" id="ARBA00022705"/>
    </source>
</evidence>
<dbReference type="AlphaFoldDB" id="A0A921FGT2"/>
<evidence type="ECO:0000256" key="9">
    <source>
        <dbReference type="ARBA" id="ARBA00033227"/>
    </source>
</evidence>
<dbReference type="Gene3D" id="4.10.520.10">
    <property type="entry name" value="IHF-like DNA-binding proteins"/>
    <property type="match status" value="1"/>
</dbReference>
<evidence type="ECO:0000313" key="12">
    <source>
        <dbReference type="EMBL" id="HJF08895.1"/>
    </source>
</evidence>
<reference evidence="12" key="2">
    <citation type="submission" date="2021-09" db="EMBL/GenBank/DDBJ databases">
        <authorList>
            <person name="Gilroy R."/>
        </authorList>
    </citation>
    <scope>NUCLEOTIDE SEQUENCE</scope>
    <source>
        <strain evidence="12">CHK165-8395</strain>
    </source>
</reference>
<comment type="function">
    <text evidence="10">DNA-binding protein that plays a critical role in nucleoid compaction, genome replication and DNA replication and transcription. Binds to both ssDNA and dsDNA with a binding site covering about 15 nucleotides. Displays DNA-supercoiling activity only when associated with the viral DNA topoisomerase 2.</text>
</comment>
<evidence type="ECO:0000256" key="10">
    <source>
        <dbReference type="ARBA" id="ARBA00046140"/>
    </source>
</evidence>
<evidence type="ECO:0000256" key="7">
    <source>
        <dbReference type="ARBA" id="ARBA00023125"/>
    </source>
</evidence>
<evidence type="ECO:0000259" key="11">
    <source>
        <dbReference type="Pfam" id="PF18291"/>
    </source>
</evidence>
<dbReference type="InterPro" id="IPR041607">
    <property type="entry name" value="HU-HIG"/>
</dbReference>
<proteinExistence type="inferred from homology"/>
<gene>
    <name evidence="12" type="ORF">K8U81_12060</name>
</gene>
<name>A0A921FGT2_9BACT</name>
<dbReference type="PANTHER" id="PTHR33175">
    <property type="entry name" value="DNA-BINDING PROTEIN HU"/>
    <property type="match status" value="1"/>
</dbReference>
<evidence type="ECO:0000313" key="13">
    <source>
        <dbReference type="Proteomes" id="UP000718012"/>
    </source>
</evidence>
<dbReference type="SUPFAM" id="SSF47729">
    <property type="entry name" value="IHF-like DNA-binding proteins"/>
    <property type="match status" value="1"/>
</dbReference>
<comment type="subunit">
    <text evidence="3">Homodimer.</text>
</comment>
<dbReference type="Pfam" id="PF18291">
    <property type="entry name" value="HU-HIG"/>
    <property type="match status" value="1"/>
</dbReference>
<dbReference type="Proteomes" id="UP000718012">
    <property type="component" value="Unassembled WGS sequence"/>
</dbReference>
<dbReference type="GO" id="GO:0006260">
    <property type="term" value="P:DNA replication"/>
    <property type="evidence" value="ECO:0007669"/>
    <property type="project" value="UniProtKB-KW"/>
</dbReference>
<protein>
    <recommendedName>
        <fullName evidence="4">Viral histone-like protein</fullName>
    </recommendedName>
    <alternativeName>
        <fullName evidence="9">DNA-binding protein pA104R</fullName>
    </alternativeName>
    <alternativeName>
        <fullName evidence="8">pA104R</fullName>
    </alternativeName>
</protein>
<dbReference type="PANTHER" id="PTHR33175:SF13">
    <property type="entry name" value="HISTONE-LIKE PROTEIN"/>
    <property type="match status" value="1"/>
</dbReference>
<evidence type="ECO:0000256" key="8">
    <source>
        <dbReference type="ARBA" id="ARBA00033120"/>
    </source>
</evidence>
<comment type="caution">
    <text evidence="12">The sequence shown here is derived from an EMBL/GenBank/DDBJ whole genome shotgun (WGS) entry which is preliminary data.</text>
</comment>
<dbReference type="GO" id="GO:0005829">
    <property type="term" value="C:cytosol"/>
    <property type="evidence" value="ECO:0007669"/>
    <property type="project" value="TreeGrafter"/>
</dbReference>
<keyword evidence="5" id="KW-0235">DNA replication</keyword>
<evidence type="ECO:0000256" key="4">
    <source>
        <dbReference type="ARBA" id="ARBA00016145"/>
    </source>
</evidence>
<evidence type="ECO:0000256" key="3">
    <source>
        <dbReference type="ARBA" id="ARBA00011738"/>
    </source>
</evidence>
<dbReference type="InterPro" id="IPR000119">
    <property type="entry name" value="Hist_DNA-bd"/>
</dbReference>
<dbReference type="InterPro" id="IPR010992">
    <property type="entry name" value="IHF-like_DNA-bd_dom_sf"/>
</dbReference>
<feature type="domain" description="HU" evidence="11">
    <location>
        <begin position="1"/>
        <end position="126"/>
    </location>
</feature>
<keyword evidence="7 12" id="KW-0238">DNA-binding</keyword>
<dbReference type="GO" id="GO:0003677">
    <property type="term" value="F:DNA binding"/>
    <property type="evidence" value="ECO:0007669"/>
    <property type="project" value="UniProtKB-KW"/>
</dbReference>
<dbReference type="GO" id="GO:0030527">
    <property type="term" value="F:structural constituent of chromatin"/>
    <property type="evidence" value="ECO:0007669"/>
    <property type="project" value="InterPro"/>
</dbReference>
<comment type="similarity">
    <text evidence="2">Belongs to the bacterial histone-like protein family.</text>
</comment>
<reference evidence="12" key="1">
    <citation type="journal article" date="2021" name="PeerJ">
        <title>Extensive microbial diversity within the chicken gut microbiome revealed by metagenomics and culture.</title>
        <authorList>
            <person name="Gilroy R."/>
            <person name="Ravi A."/>
            <person name="Getino M."/>
            <person name="Pursley I."/>
            <person name="Horton D.L."/>
            <person name="Alikhan N.F."/>
            <person name="Baker D."/>
            <person name="Gharbi K."/>
            <person name="Hall N."/>
            <person name="Watson M."/>
            <person name="Adriaenssens E.M."/>
            <person name="Foster-Nyarko E."/>
            <person name="Jarju S."/>
            <person name="Secka A."/>
            <person name="Antonio M."/>
            <person name="Oren A."/>
            <person name="Chaudhuri R.R."/>
            <person name="La Ragione R."/>
            <person name="Hildebrand F."/>
            <person name="Pallen M.J."/>
        </authorList>
    </citation>
    <scope>NUCLEOTIDE SEQUENCE</scope>
    <source>
        <strain evidence="12">CHK165-8395</strain>
    </source>
</reference>
<comment type="subcellular location">
    <subcellularLocation>
        <location evidence="1">Virion</location>
    </subcellularLocation>
</comment>
<keyword evidence="6" id="KW-0426">Late protein</keyword>
<sequence>MPILFDFYASPSDSEKGEKEKYHARVVRSHTVRIDDIVNNISKRCTLSKGDIRAVLDELGDELVYNLCEGNRVYLPGIGYFYLSLSTPKEADPKTTRSQSIGIKAVEFRADSILKNSLESHARFERSDIKVHSSRLDSYEIDALLEDYFHKNEFLTRIKFEKLCSFTKTTAQRHLQRLLNEGRLVNVNTLHNPIYKPAKGFYGNM</sequence>
<evidence type="ECO:0000256" key="1">
    <source>
        <dbReference type="ARBA" id="ARBA00004328"/>
    </source>
</evidence>
<dbReference type="EMBL" id="DYXD01000261">
    <property type="protein sequence ID" value="HJF08895.1"/>
    <property type="molecule type" value="Genomic_DNA"/>
</dbReference>
<organism evidence="12 13">
    <name type="scientific">Phocaeicola coprocola</name>
    <dbReference type="NCBI Taxonomy" id="310298"/>
    <lineage>
        <taxon>Bacteria</taxon>
        <taxon>Pseudomonadati</taxon>
        <taxon>Bacteroidota</taxon>
        <taxon>Bacteroidia</taxon>
        <taxon>Bacteroidales</taxon>
        <taxon>Bacteroidaceae</taxon>
        <taxon>Phocaeicola</taxon>
    </lineage>
</organism>
<accession>A0A921FGT2</accession>